<organism evidence="2 4">
    <name type="scientific">Superficieibacter electus</name>
    <dbReference type="NCBI Taxonomy" id="2022662"/>
    <lineage>
        <taxon>Bacteria</taxon>
        <taxon>Pseudomonadati</taxon>
        <taxon>Pseudomonadota</taxon>
        <taxon>Gammaproteobacteria</taxon>
        <taxon>Enterobacterales</taxon>
        <taxon>Enterobacteriaceae</taxon>
        <taxon>Superficieibacter</taxon>
    </lineage>
</organism>
<comment type="caution">
    <text evidence="2">The sequence shown here is derived from an EMBL/GenBank/DDBJ whole genome shotgun (WGS) entry which is preliminary data.</text>
</comment>
<evidence type="ECO:0000313" key="4">
    <source>
        <dbReference type="Proteomes" id="UP000247005"/>
    </source>
</evidence>
<evidence type="ECO:0000313" key="3">
    <source>
        <dbReference type="Proteomes" id="UP000237073"/>
    </source>
</evidence>
<sequence>MMRSFITTLINAWDPMTLQPGRLAPEDEYDLEIKKIMRFLQTAEKLDETTLSDAISHIFHRSFSGCYASREERRIAREILRHLQARDDAVAVMNKERA</sequence>
<dbReference type="OrthoDB" id="2665787at2"/>
<gene>
    <name evidence="2" type="ORF">CHU32_15085</name>
    <name evidence="1" type="ORF">CHU33_13395</name>
</gene>
<evidence type="ECO:0000313" key="2">
    <source>
        <dbReference type="EMBL" id="POP48156.1"/>
    </source>
</evidence>
<name>A0A2P5GNP0_9ENTR</name>
<evidence type="ECO:0000313" key="1">
    <source>
        <dbReference type="EMBL" id="POP43984.1"/>
    </source>
</evidence>
<dbReference type="SUPFAM" id="SSF116922">
    <property type="entry name" value="YugE-like"/>
    <property type="match status" value="1"/>
</dbReference>
<dbReference type="InterPro" id="IPR023162">
    <property type="entry name" value="Apc36109-like_dom_sf"/>
</dbReference>
<reference evidence="3 4" key="1">
    <citation type="submission" date="2018-01" db="EMBL/GenBank/DDBJ databases">
        <title>Superficieibacter electus gen. nov., sp. nov., an extended-spectrum beta-lactamase possessing member of the Enterobacteriaceae family, isolated from intensive care unit surfaces.</title>
        <authorList>
            <person name="Potter R.F."/>
            <person name="D'Souza A.W."/>
        </authorList>
    </citation>
    <scope>NUCLEOTIDE SEQUENCE [LARGE SCALE GENOMIC DNA]</scope>
    <source>
        <strain evidence="2 4">BP-1</strain>
        <strain evidence="1 3">BP-2</strain>
    </source>
</reference>
<proteinExistence type="predicted"/>
<accession>A0A2P5GNP0</accession>
<dbReference type="Gene3D" id="1.10.340.20">
    <property type="entry name" value="Apc36109-like domain"/>
    <property type="match status" value="1"/>
</dbReference>
<protein>
    <submittedName>
        <fullName evidence="2">DUF1871 domain-containing protein</fullName>
    </submittedName>
</protein>
<dbReference type="RefSeq" id="WP_103676588.1">
    <property type="nucleotide sequence ID" value="NZ_PQGD01000011.1"/>
</dbReference>
<dbReference type="EMBL" id="PQGE01000011">
    <property type="protein sequence ID" value="POP43984.1"/>
    <property type="molecule type" value="Genomic_DNA"/>
</dbReference>
<dbReference type="Pfam" id="PF08958">
    <property type="entry name" value="DUF1871"/>
    <property type="match status" value="1"/>
</dbReference>
<keyword evidence="3" id="KW-1185">Reference proteome</keyword>
<dbReference type="AlphaFoldDB" id="A0A2P5GNP0"/>
<dbReference type="InterPro" id="IPR015053">
    <property type="entry name" value="DUF1871"/>
</dbReference>
<dbReference type="Proteomes" id="UP000247005">
    <property type="component" value="Unassembled WGS sequence"/>
</dbReference>
<dbReference type="Proteomes" id="UP000237073">
    <property type="component" value="Unassembled WGS sequence"/>
</dbReference>
<dbReference type="EMBL" id="PQGD01000011">
    <property type="protein sequence ID" value="POP48156.1"/>
    <property type="molecule type" value="Genomic_DNA"/>
</dbReference>